<sequence length="252" mass="27853">MTVKIDKKIVGYQVGDNKSQNMDEGESAATAPRKAEIIRMHEKLERPEGMECLEGATYKIRTPLDDHALYVTINDIVLNSGTEHEQRRPFEIFINSKNMDHFQWIVALTRVMSAVFRKGGDVTFLCEELQAVFDPKGGYFKPGGRFVPSIVADIGAVVEHHLKRIGLIEPDELSEQQQLILEQKRAEYEAREQQDSSAPAAEKKTLTEAAAPDSAEASYPASAAVCHKCSTKAMVVLDGCQTCLACGYSKCG</sequence>
<gene>
    <name evidence="8" type="ORF">G3I74_03470</name>
</gene>
<evidence type="ECO:0000256" key="6">
    <source>
        <dbReference type="SAM" id="MobiDB-lite"/>
    </source>
</evidence>
<evidence type="ECO:0000256" key="3">
    <source>
        <dbReference type="ARBA" id="ARBA00022634"/>
    </source>
</evidence>
<evidence type="ECO:0000256" key="2">
    <source>
        <dbReference type="ARBA" id="ARBA00012274"/>
    </source>
</evidence>
<dbReference type="Pfam" id="PF12637">
    <property type="entry name" value="TSCPD"/>
    <property type="match status" value="1"/>
</dbReference>
<evidence type="ECO:0000313" key="8">
    <source>
        <dbReference type="EMBL" id="NDY94784.1"/>
    </source>
</evidence>
<protein>
    <recommendedName>
        <fullName evidence="2">ribonucleoside-diphosphate reductase</fullName>
        <ecNumber evidence="2">1.17.4.1</ecNumber>
    </recommendedName>
</protein>
<evidence type="ECO:0000313" key="9">
    <source>
        <dbReference type="Proteomes" id="UP000484885"/>
    </source>
</evidence>
<proteinExistence type="inferred from homology"/>
<dbReference type="RefSeq" id="WP_164210168.1">
    <property type="nucleotide sequence ID" value="NZ_JAAGSC010000031.1"/>
</dbReference>
<name>A0A845UW81_9GAMM</name>
<comment type="catalytic activity">
    <reaction evidence="5">
        <text>a 2'-deoxyribonucleoside 5'-diphosphate + [thioredoxin]-disulfide + H2O = a ribonucleoside 5'-diphosphate + [thioredoxin]-dithiol</text>
        <dbReference type="Rhea" id="RHEA:23252"/>
        <dbReference type="Rhea" id="RHEA-COMP:10698"/>
        <dbReference type="Rhea" id="RHEA-COMP:10700"/>
        <dbReference type="ChEBI" id="CHEBI:15377"/>
        <dbReference type="ChEBI" id="CHEBI:29950"/>
        <dbReference type="ChEBI" id="CHEBI:50058"/>
        <dbReference type="ChEBI" id="CHEBI:57930"/>
        <dbReference type="ChEBI" id="CHEBI:73316"/>
        <dbReference type="EC" id="1.17.4.1"/>
    </reaction>
</comment>
<comment type="similarity">
    <text evidence="1">Belongs to the ribonucleoside diphosphate reductase class-2 family.</text>
</comment>
<keyword evidence="4" id="KW-0547">Nucleotide-binding</keyword>
<dbReference type="GO" id="GO:0004748">
    <property type="term" value="F:ribonucleoside-diphosphate reductase activity, thioredoxin disulfide as acceptor"/>
    <property type="evidence" value="ECO:0007669"/>
    <property type="project" value="UniProtKB-EC"/>
</dbReference>
<dbReference type="AlphaFoldDB" id="A0A845UW81"/>
<keyword evidence="9" id="KW-1185">Reference proteome</keyword>
<reference evidence="8 9" key="1">
    <citation type="submission" date="2020-02" db="EMBL/GenBank/DDBJ databases">
        <authorList>
            <person name="Zhang X.-Y."/>
        </authorList>
    </citation>
    <scope>NUCLEOTIDE SEQUENCE [LARGE SCALE GENOMIC DNA]</scope>
    <source>
        <strain evidence="8 9">C33</strain>
    </source>
</reference>
<accession>A0A845UW81</accession>
<feature type="domain" description="TSCPD" evidence="7">
    <location>
        <begin position="58"/>
        <end position="161"/>
    </location>
</feature>
<organism evidence="8 9">
    <name type="scientific">Wenzhouxiangella limi</name>
    <dbReference type="NCBI Taxonomy" id="2707351"/>
    <lineage>
        <taxon>Bacteria</taxon>
        <taxon>Pseudomonadati</taxon>
        <taxon>Pseudomonadota</taxon>
        <taxon>Gammaproteobacteria</taxon>
        <taxon>Chromatiales</taxon>
        <taxon>Wenzhouxiangellaceae</taxon>
        <taxon>Wenzhouxiangella</taxon>
    </lineage>
</organism>
<comment type="caution">
    <text evidence="8">The sequence shown here is derived from an EMBL/GenBank/DDBJ whole genome shotgun (WGS) entry which is preliminary data.</text>
</comment>
<evidence type="ECO:0000256" key="4">
    <source>
        <dbReference type="ARBA" id="ARBA00022741"/>
    </source>
</evidence>
<dbReference type="GO" id="GO:0000166">
    <property type="term" value="F:nucleotide binding"/>
    <property type="evidence" value="ECO:0007669"/>
    <property type="project" value="UniProtKB-KW"/>
</dbReference>
<dbReference type="GO" id="GO:0071897">
    <property type="term" value="P:DNA biosynthetic process"/>
    <property type="evidence" value="ECO:0007669"/>
    <property type="project" value="UniProtKB-KW"/>
</dbReference>
<dbReference type="Proteomes" id="UP000484885">
    <property type="component" value="Unassembled WGS sequence"/>
</dbReference>
<evidence type="ECO:0000259" key="7">
    <source>
        <dbReference type="Pfam" id="PF12637"/>
    </source>
</evidence>
<dbReference type="InterPro" id="IPR024434">
    <property type="entry name" value="TSCPD_dom"/>
</dbReference>
<keyword evidence="3" id="KW-0237">DNA synthesis</keyword>
<evidence type="ECO:0000256" key="5">
    <source>
        <dbReference type="ARBA" id="ARBA00047754"/>
    </source>
</evidence>
<dbReference type="EMBL" id="JAAGSC010000031">
    <property type="protein sequence ID" value="NDY94784.1"/>
    <property type="molecule type" value="Genomic_DNA"/>
</dbReference>
<feature type="region of interest" description="Disordered" evidence="6">
    <location>
        <begin position="191"/>
        <end position="211"/>
    </location>
</feature>
<dbReference type="EC" id="1.17.4.1" evidence="2"/>
<evidence type="ECO:0000256" key="1">
    <source>
        <dbReference type="ARBA" id="ARBA00007405"/>
    </source>
</evidence>